<dbReference type="PANTHER" id="PTHR30238">
    <property type="entry name" value="MEMBRANE BOUND PREDICTED REDOX MODULATOR"/>
    <property type="match status" value="1"/>
</dbReference>
<keyword evidence="8" id="KW-1185">Reference proteome</keyword>
<evidence type="ECO:0000256" key="5">
    <source>
        <dbReference type="ARBA" id="ARBA00023136"/>
    </source>
</evidence>
<evidence type="ECO:0000256" key="1">
    <source>
        <dbReference type="ARBA" id="ARBA00004141"/>
    </source>
</evidence>
<proteinExistence type="inferred from homology"/>
<name>A0AA48H2F4_9BACT</name>
<keyword evidence="4 6" id="KW-1133">Transmembrane helix</keyword>
<accession>A0AA48H2F4</accession>
<feature type="transmembrane region" description="Helical" evidence="6">
    <location>
        <begin position="188"/>
        <end position="212"/>
    </location>
</feature>
<comment type="similarity">
    <text evidence="2">Belongs to the TerC family.</text>
</comment>
<evidence type="ECO:0000256" key="4">
    <source>
        <dbReference type="ARBA" id="ARBA00022989"/>
    </source>
</evidence>
<dbReference type="NCBIfam" id="TIGR03718">
    <property type="entry name" value="R_switched_Alx"/>
    <property type="match status" value="1"/>
</dbReference>
<dbReference type="RefSeq" id="WP_394365925.1">
    <property type="nucleotide sequence ID" value="NZ_AP027081.1"/>
</dbReference>
<gene>
    <name evidence="7" type="ORF">METESE_33500</name>
</gene>
<evidence type="ECO:0000256" key="2">
    <source>
        <dbReference type="ARBA" id="ARBA00007511"/>
    </source>
</evidence>
<keyword evidence="3 6" id="KW-0812">Transmembrane</keyword>
<sequence>MWAGFLAFVFAMLALDLGVFHRKAHRVGLREAAVWSAVWVACALVFGALLWKGFGPQKGMEFLAGYLIEKALSVDNIFVFVLIFGAFSVPDAYQHRVLFWGILGALAMRAAFVGLGAALLAKFHAVLYVFGGFLLITGIKMLLAKDLAFDPRANPVYRLFSRLVPATDRYEGPAFTIVKDGRRLATPLLLVLVAVEVTDVVFAVDSVPAIFAVTPDPFIVFTSNIFAILGLRSLYFLLAGVVGRFHLLKAGLSLVLAFVGLKMLAADLVKVPVAASLGIIVLLVGGSIAASLVWPARKPDPAA</sequence>
<comment type="subcellular location">
    <subcellularLocation>
        <location evidence="1">Membrane</location>
        <topology evidence="1">Multi-pass membrane protein</topology>
    </subcellularLocation>
</comment>
<dbReference type="InterPro" id="IPR005496">
    <property type="entry name" value="Integral_membrane_TerC"/>
</dbReference>
<keyword evidence="5 6" id="KW-0472">Membrane</keyword>
<organism evidence="7 8">
    <name type="scientific">Mesoterricola sediminis</name>
    <dbReference type="NCBI Taxonomy" id="2927980"/>
    <lineage>
        <taxon>Bacteria</taxon>
        <taxon>Pseudomonadati</taxon>
        <taxon>Acidobacteriota</taxon>
        <taxon>Holophagae</taxon>
        <taxon>Holophagales</taxon>
        <taxon>Holophagaceae</taxon>
        <taxon>Mesoterricola</taxon>
    </lineage>
</organism>
<evidence type="ECO:0000313" key="8">
    <source>
        <dbReference type="Proteomes" id="UP001228113"/>
    </source>
</evidence>
<evidence type="ECO:0000313" key="7">
    <source>
        <dbReference type="EMBL" id="BDU78392.1"/>
    </source>
</evidence>
<feature type="transmembrane region" description="Helical" evidence="6">
    <location>
        <begin position="71"/>
        <end position="90"/>
    </location>
</feature>
<dbReference type="KEGG" id="msea:METESE_33500"/>
<feature type="transmembrane region" description="Helical" evidence="6">
    <location>
        <begin position="6"/>
        <end position="21"/>
    </location>
</feature>
<evidence type="ECO:0000256" key="3">
    <source>
        <dbReference type="ARBA" id="ARBA00022692"/>
    </source>
</evidence>
<feature type="transmembrane region" description="Helical" evidence="6">
    <location>
        <begin position="33"/>
        <end position="51"/>
    </location>
</feature>
<feature type="transmembrane region" description="Helical" evidence="6">
    <location>
        <begin position="218"/>
        <end position="238"/>
    </location>
</feature>
<feature type="transmembrane region" description="Helical" evidence="6">
    <location>
        <begin position="97"/>
        <end position="119"/>
    </location>
</feature>
<dbReference type="GO" id="GO:0016020">
    <property type="term" value="C:membrane"/>
    <property type="evidence" value="ECO:0007669"/>
    <property type="project" value="UniProtKB-SubCell"/>
</dbReference>
<feature type="transmembrane region" description="Helical" evidence="6">
    <location>
        <begin position="245"/>
        <end position="265"/>
    </location>
</feature>
<reference evidence="7" key="1">
    <citation type="journal article" date="2023" name="Int. J. Syst. Evol. Microbiol.">
        <title>Mesoterricola silvestris gen. nov., sp. nov., Mesoterricola sediminis sp. nov., Geothrix oryzae sp. nov., Geothrix edaphica sp. nov., Geothrix rubra sp. nov., and Geothrix limicola sp. nov., six novel members of Acidobacteriota isolated from soils.</title>
        <authorList>
            <person name="Itoh H."/>
            <person name="Sugisawa Y."/>
            <person name="Mise K."/>
            <person name="Xu Z."/>
            <person name="Kuniyasu M."/>
            <person name="Ushijima N."/>
            <person name="Kawano K."/>
            <person name="Kobayashi E."/>
            <person name="Shiratori Y."/>
            <person name="Masuda Y."/>
            <person name="Senoo K."/>
        </authorList>
    </citation>
    <scope>NUCLEOTIDE SEQUENCE</scope>
    <source>
        <strain evidence="7">W786</strain>
    </source>
</reference>
<evidence type="ECO:0000256" key="6">
    <source>
        <dbReference type="SAM" id="Phobius"/>
    </source>
</evidence>
<protein>
    <submittedName>
        <fullName evidence="7">Membrane protein</fullName>
    </submittedName>
</protein>
<dbReference type="Pfam" id="PF03741">
    <property type="entry name" value="TerC"/>
    <property type="match status" value="1"/>
</dbReference>
<feature type="transmembrane region" description="Helical" evidence="6">
    <location>
        <begin position="271"/>
        <end position="294"/>
    </location>
</feature>
<dbReference type="AlphaFoldDB" id="A0AA48H2F4"/>
<dbReference type="EMBL" id="AP027081">
    <property type="protein sequence ID" value="BDU78392.1"/>
    <property type="molecule type" value="Genomic_DNA"/>
</dbReference>
<dbReference type="Proteomes" id="UP001228113">
    <property type="component" value="Chromosome"/>
</dbReference>
<dbReference type="InterPro" id="IPR022369">
    <property type="entry name" value="Integral_membrane_TerC_rswitch"/>
</dbReference>
<dbReference type="PANTHER" id="PTHR30238:SF0">
    <property type="entry name" value="THYLAKOID MEMBRANE PROTEIN TERC, CHLOROPLASTIC"/>
    <property type="match status" value="1"/>
</dbReference>
<feature type="transmembrane region" description="Helical" evidence="6">
    <location>
        <begin position="125"/>
        <end position="143"/>
    </location>
</feature>